<dbReference type="EMBL" id="KQ242345">
    <property type="protein sequence ID" value="KNC79210.1"/>
    <property type="molecule type" value="Genomic_DNA"/>
</dbReference>
<dbReference type="AlphaFoldDB" id="A0A0L0FR17"/>
<organism evidence="1 2">
    <name type="scientific">Sphaeroforma arctica JP610</name>
    <dbReference type="NCBI Taxonomy" id="667725"/>
    <lineage>
        <taxon>Eukaryota</taxon>
        <taxon>Ichthyosporea</taxon>
        <taxon>Ichthyophonida</taxon>
        <taxon>Sphaeroforma</taxon>
    </lineage>
</organism>
<proteinExistence type="predicted"/>
<accession>A0A0L0FR17</accession>
<evidence type="ECO:0000313" key="2">
    <source>
        <dbReference type="Proteomes" id="UP000054560"/>
    </source>
</evidence>
<reference evidence="1 2" key="1">
    <citation type="submission" date="2011-02" db="EMBL/GenBank/DDBJ databases">
        <title>The Genome Sequence of Sphaeroforma arctica JP610.</title>
        <authorList>
            <consortium name="The Broad Institute Genome Sequencing Platform"/>
            <person name="Russ C."/>
            <person name="Cuomo C."/>
            <person name="Young S.K."/>
            <person name="Zeng Q."/>
            <person name="Gargeya S."/>
            <person name="Alvarado L."/>
            <person name="Berlin A."/>
            <person name="Chapman S.B."/>
            <person name="Chen Z."/>
            <person name="Freedman E."/>
            <person name="Gellesch M."/>
            <person name="Goldberg J."/>
            <person name="Griggs A."/>
            <person name="Gujja S."/>
            <person name="Heilman E."/>
            <person name="Heiman D."/>
            <person name="Howarth C."/>
            <person name="Mehta T."/>
            <person name="Neiman D."/>
            <person name="Pearson M."/>
            <person name="Roberts A."/>
            <person name="Saif S."/>
            <person name="Shea T."/>
            <person name="Shenoy N."/>
            <person name="Sisk P."/>
            <person name="Stolte C."/>
            <person name="Sykes S."/>
            <person name="White J."/>
            <person name="Yandava C."/>
            <person name="Burger G."/>
            <person name="Gray M.W."/>
            <person name="Holland P.W.H."/>
            <person name="King N."/>
            <person name="Lang F.B.F."/>
            <person name="Roger A.J."/>
            <person name="Ruiz-Trillo I."/>
            <person name="Haas B."/>
            <person name="Nusbaum C."/>
            <person name="Birren B."/>
        </authorList>
    </citation>
    <scope>NUCLEOTIDE SEQUENCE [LARGE SCALE GENOMIC DNA]</scope>
    <source>
        <strain evidence="1 2">JP610</strain>
    </source>
</reference>
<evidence type="ECO:0000313" key="1">
    <source>
        <dbReference type="EMBL" id="KNC79210.1"/>
    </source>
</evidence>
<name>A0A0L0FR17_9EUKA</name>
<protein>
    <submittedName>
        <fullName evidence="1">Uncharacterized protein</fullName>
    </submittedName>
</protein>
<dbReference type="RefSeq" id="XP_014153112.1">
    <property type="nucleotide sequence ID" value="XM_014297637.1"/>
</dbReference>
<dbReference type="Proteomes" id="UP000054560">
    <property type="component" value="Unassembled WGS sequence"/>
</dbReference>
<dbReference type="GeneID" id="25908883"/>
<gene>
    <name evidence="1" type="ORF">SARC_08379</name>
</gene>
<sequence length="120" mass="12647">MIKGDNPIAQTINTPQCRRKNGNMQYEAEYTEDNSGYDSIAASQNAQNVDYSAPNTATRGQVSIIVLAASTYSAPNTATRGQVSIIVLAASTYSAPNTATRGQVSIIVLAASTFVMAVII</sequence>
<keyword evidence="2" id="KW-1185">Reference proteome</keyword>